<reference evidence="3" key="1">
    <citation type="submission" date="2024-07" db="EMBL/GenBank/DDBJ databases">
        <title>Complete genome sequences of cellulolytic bacteria, Kitasatospora sp. CMC57 and Streptomyces sp. CMC78, isolated from Japanese agricultural soil.</title>
        <authorList>
            <person name="Hashimoto T."/>
            <person name="Ito M."/>
            <person name="Iwamoto M."/>
            <person name="Fukahori D."/>
            <person name="Shoda T."/>
            <person name="Sakoda M."/>
            <person name="Morohoshi T."/>
            <person name="Mitsuboshi M."/>
            <person name="Nishizawa T."/>
        </authorList>
    </citation>
    <scope>NUCLEOTIDE SEQUENCE</scope>
    <source>
        <strain evidence="3">CMC57</strain>
    </source>
</reference>
<sequence length="177" mass="19485">MNISTSYQVSFADLLRASQLGLRRRRRVLWICAIALVSDGVLLFALGNHPLAAAALLAGAFVLHQLTLGTRKGVRRALAEAAGTTEVELTDDAVTVRRPGLHTEIAWRHYRKVVEDPEFLFLYINRLTFTAVPKRGMTSGQKRELAAFVAALNGTTVRPRRPAPIRVTAAAERTGNR</sequence>
<keyword evidence="1" id="KW-0472">Membrane</keyword>
<name>A0AB33K776_9ACTN</name>
<dbReference type="InterPro" id="IPR025588">
    <property type="entry name" value="YcxB-like_C"/>
</dbReference>
<evidence type="ECO:0000256" key="1">
    <source>
        <dbReference type="SAM" id="Phobius"/>
    </source>
</evidence>
<proteinExistence type="predicted"/>
<organism evidence="3">
    <name type="scientific">Kitasatospora sp. CMC57</name>
    <dbReference type="NCBI Taxonomy" id="3231513"/>
    <lineage>
        <taxon>Bacteria</taxon>
        <taxon>Bacillati</taxon>
        <taxon>Actinomycetota</taxon>
        <taxon>Actinomycetes</taxon>
        <taxon>Kitasatosporales</taxon>
        <taxon>Streptomycetaceae</taxon>
        <taxon>Kitasatospora</taxon>
    </lineage>
</organism>
<feature type="transmembrane region" description="Helical" evidence="1">
    <location>
        <begin position="51"/>
        <end position="68"/>
    </location>
</feature>
<dbReference type="AlphaFoldDB" id="A0AB33K776"/>
<evidence type="ECO:0000313" key="3">
    <source>
        <dbReference type="EMBL" id="BFP49538.1"/>
    </source>
</evidence>
<dbReference type="EMBL" id="AP035881">
    <property type="protein sequence ID" value="BFP49538.1"/>
    <property type="molecule type" value="Genomic_DNA"/>
</dbReference>
<feature type="domain" description="YcxB-like C-terminal" evidence="2">
    <location>
        <begin position="89"/>
        <end position="148"/>
    </location>
</feature>
<keyword evidence="1" id="KW-1133">Transmembrane helix</keyword>
<feature type="transmembrane region" description="Helical" evidence="1">
    <location>
        <begin position="28"/>
        <end position="45"/>
    </location>
</feature>
<evidence type="ECO:0000259" key="2">
    <source>
        <dbReference type="Pfam" id="PF14317"/>
    </source>
</evidence>
<accession>A0AB33K776</accession>
<dbReference type="RefSeq" id="WP_407991625.1">
    <property type="nucleotide sequence ID" value="NZ_AP035881.2"/>
</dbReference>
<gene>
    <name evidence="3" type="ORF">KCMC57_59060</name>
</gene>
<dbReference type="Pfam" id="PF14317">
    <property type="entry name" value="YcxB"/>
    <property type="match status" value="1"/>
</dbReference>
<keyword evidence="1" id="KW-0812">Transmembrane</keyword>
<protein>
    <recommendedName>
        <fullName evidence="2">YcxB-like C-terminal domain-containing protein</fullName>
    </recommendedName>
</protein>